<dbReference type="KEGG" id="asha:G8E00_14605"/>
<dbReference type="RefSeq" id="WP_166225785.1">
    <property type="nucleotide sequence ID" value="NZ_CP049801.1"/>
</dbReference>
<dbReference type="Proteomes" id="UP000502297">
    <property type="component" value="Chromosome"/>
</dbReference>
<gene>
    <name evidence="1" type="ORF">G8E00_14605</name>
</gene>
<dbReference type="AlphaFoldDB" id="A0A6G8RYR6"/>
<dbReference type="EMBL" id="CP049801">
    <property type="protein sequence ID" value="QIO07079.1"/>
    <property type="molecule type" value="Genomic_DNA"/>
</dbReference>
<protein>
    <submittedName>
        <fullName evidence="1">Uncharacterized protein</fullName>
    </submittedName>
</protein>
<proteinExistence type="predicted"/>
<accession>A0A6G8RYR6</accession>
<evidence type="ECO:0000313" key="2">
    <source>
        <dbReference type="Proteomes" id="UP000502297"/>
    </source>
</evidence>
<reference evidence="1 2" key="1">
    <citation type="submission" date="2020-03" db="EMBL/GenBank/DDBJ databases">
        <authorList>
            <person name="Zhu W."/>
        </authorList>
    </citation>
    <scope>NUCLEOTIDE SEQUENCE [LARGE SCALE GENOMIC DNA]</scope>
    <source>
        <strain evidence="1 2">323-1</strain>
    </source>
</reference>
<sequence>MEDLSEITPLAKSQLSDKILSPDEINHGADETQKTYIACLSQTNEKVQEHFPNANQDILMGILASNCSSPEDLFNIYNILLASSNDQTPMSELQAASYLENSYKTYGREISNSTIRLKILKLLNIIQN</sequence>
<name>A0A6G8RYR6_9GAMM</name>
<keyword evidence="2" id="KW-1185">Reference proteome</keyword>
<organism evidence="1 2">
    <name type="scientific">Acinetobacter shaoyimingii</name>
    <dbReference type="NCBI Taxonomy" id="2715164"/>
    <lineage>
        <taxon>Bacteria</taxon>
        <taxon>Pseudomonadati</taxon>
        <taxon>Pseudomonadota</taxon>
        <taxon>Gammaproteobacteria</taxon>
        <taxon>Moraxellales</taxon>
        <taxon>Moraxellaceae</taxon>
        <taxon>Acinetobacter</taxon>
    </lineage>
</organism>
<evidence type="ECO:0000313" key="1">
    <source>
        <dbReference type="EMBL" id="QIO07079.1"/>
    </source>
</evidence>